<dbReference type="GO" id="GO:0022848">
    <property type="term" value="F:acetylcholine-gated monoatomic cation-selective channel activity"/>
    <property type="evidence" value="ECO:0007669"/>
    <property type="project" value="InterPro"/>
</dbReference>
<dbReference type="Gene3D" id="2.70.170.10">
    <property type="entry name" value="Neurotransmitter-gated ion-channel ligand-binding domain"/>
    <property type="match status" value="1"/>
</dbReference>
<accession>A0A430QM76</accession>
<evidence type="ECO:0000259" key="16">
    <source>
        <dbReference type="PROSITE" id="PS50102"/>
    </source>
</evidence>
<evidence type="ECO:0000256" key="11">
    <source>
        <dbReference type="ARBA" id="ARBA00023286"/>
    </source>
</evidence>
<protein>
    <recommendedName>
        <fullName evidence="16">RRM domain-containing protein</fullName>
    </recommendedName>
</protein>
<evidence type="ECO:0000256" key="2">
    <source>
        <dbReference type="ARBA" id="ARBA00022475"/>
    </source>
</evidence>
<reference evidence="17 18" key="1">
    <citation type="journal article" date="2019" name="PLoS Pathog.">
        <title>Genome sequence of the bovine parasite Schistosoma bovis Tanzania.</title>
        <authorList>
            <person name="Oey H."/>
            <person name="Zakrzewski M."/>
            <person name="Gobert G."/>
            <person name="Gravermann K."/>
            <person name="Stoye J."/>
            <person name="Jones M."/>
            <person name="Mcmanus D."/>
            <person name="Krause L."/>
        </authorList>
    </citation>
    <scope>NUCLEOTIDE SEQUENCE [LARGE SCALE GENOMIC DNA]</scope>
    <source>
        <strain evidence="17 18">TAN1997</strain>
    </source>
</reference>
<dbReference type="SUPFAM" id="SSF63712">
    <property type="entry name" value="Nicotinic receptor ligand binding domain-like"/>
    <property type="match status" value="1"/>
</dbReference>
<dbReference type="Pfam" id="PF02931">
    <property type="entry name" value="Neur_chan_LBD"/>
    <property type="match status" value="1"/>
</dbReference>
<dbReference type="Pfam" id="PF02932">
    <property type="entry name" value="Neur_chan_memb"/>
    <property type="match status" value="1"/>
</dbReference>
<dbReference type="CDD" id="cd19051">
    <property type="entry name" value="LGIC_TM_cation"/>
    <property type="match status" value="1"/>
</dbReference>
<feature type="transmembrane region" description="Helical" evidence="15">
    <location>
        <begin position="646"/>
        <end position="670"/>
    </location>
</feature>
<keyword evidence="12" id="KW-0407">Ion channel</keyword>
<dbReference type="GO" id="GO:0045211">
    <property type="term" value="C:postsynaptic membrane"/>
    <property type="evidence" value="ECO:0007669"/>
    <property type="project" value="InterPro"/>
</dbReference>
<dbReference type="InterPro" id="IPR006201">
    <property type="entry name" value="Neur_channel"/>
</dbReference>
<evidence type="ECO:0000256" key="4">
    <source>
        <dbReference type="ARBA" id="ARBA00022989"/>
    </source>
</evidence>
<keyword evidence="14" id="KW-0694">RNA-binding</keyword>
<keyword evidence="9" id="KW-0675">Receptor</keyword>
<gene>
    <name evidence="17" type="ORF">DC041_0006783</name>
</gene>
<dbReference type="PRINTS" id="PR00254">
    <property type="entry name" value="NICOTINICR"/>
</dbReference>
<dbReference type="GO" id="GO:0004888">
    <property type="term" value="F:transmembrane signaling receptor activity"/>
    <property type="evidence" value="ECO:0007669"/>
    <property type="project" value="InterPro"/>
</dbReference>
<dbReference type="CDD" id="cd00590">
    <property type="entry name" value="RRM_SF"/>
    <property type="match status" value="1"/>
</dbReference>
<evidence type="ECO:0000256" key="9">
    <source>
        <dbReference type="ARBA" id="ARBA00023170"/>
    </source>
</evidence>
<dbReference type="InterPro" id="IPR006029">
    <property type="entry name" value="Neurotrans-gated_channel_TM"/>
</dbReference>
<dbReference type="Proteomes" id="UP000290809">
    <property type="component" value="Unassembled WGS sequence"/>
</dbReference>
<comment type="subcellular location">
    <subcellularLocation>
        <location evidence="13">Synaptic cell membrane</location>
        <topology evidence="13">Multi-pass membrane protein</topology>
    </subcellularLocation>
</comment>
<proteinExistence type="predicted"/>
<dbReference type="GO" id="GO:0003723">
    <property type="term" value="F:RNA binding"/>
    <property type="evidence" value="ECO:0007669"/>
    <property type="project" value="UniProtKB-UniRule"/>
</dbReference>
<dbReference type="InterPro" id="IPR036719">
    <property type="entry name" value="Neuro-gated_channel_TM_sf"/>
</dbReference>
<evidence type="ECO:0000256" key="14">
    <source>
        <dbReference type="PROSITE-ProRule" id="PRU00176"/>
    </source>
</evidence>
<dbReference type="PROSITE" id="PS50102">
    <property type="entry name" value="RRM"/>
    <property type="match status" value="1"/>
</dbReference>
<keyword evidence="6" id="KW-0406">Ion transport</keyword>
<keyword evidence="1" id="KW-0813">Transport</keyword>
<dbReference type="InterPro" id="IPR012677">
    <property type="entry name" value="Nucleotide-bd_a/b_plait_sf"/>
</dbReference>
<keyword evidence="18" id="KW-1185">Reference proteome</keyword>
<evidence type="ECO:0000313" key="18">
    <source>
        <dbReference type="Proteomes" id="UP000290809"/>
    </source>
</evidence>
<dbReference type="InterPro" id="IPR036734">
    <property type="entry name" value="Neur_chan_lig-bd_sf"/>
</dbReference>
<dbReference type="InterPro" id="IPR006202">
    <property type="entry name" value="Neur_chan_lig-bd"/>
</dbReference>
<dbReference type="Gene3D" id="3.30.70.330">
    <property type="match status" value="2"/>
</dbReference>
<dbReference type="InterPro" id="IPR035979">
    <property type="entry name" value="RBD_domain_sf"/>
</dbReference>
<evidence type="ECO:0000256" key="8">
    <source>
        <dbReference type="ARBA" id="ARBA00023157"/>
    </source>
</evidence>
<feature type="transmembrane region" description="Helical" evidence="15">
    <location>
        <begin position="612"/>
        <end position="634"/>
    </location>
</feature>
<dbReference type="SUPFAM" id="SSF54928">
    <property type="entry name" value="RNA-binding domain, RBD"/>
    <property type="match status" value="1"/>
</dbReference>
<evidence type="ECO:0000256" key="15">
    <source>
        <dbReference type="SAM" id="Phobius"/>
    </source>
</evidence>
<evidence type="ECO:0000256" key="6">
    <source>
        <dbReference type="ARBA" id="ARBA00023065"/>
    </source>
</evidence>
<keyword evidence="3 15" id="KW-0812">Transmembrane</keyword>
<sequence>MYQFPTSIPTAFKSYDASDSVSVDELGISLNTSGPRDQLLETAVSRSELNEELNLDDTMTKNSSGNIKLKLQVIYLYLLIDWQIYIEVNSTIKFHNLLSCVYEVEMYQHTLTIRPLPRNCPVSLIKDLFPSSVNVRIPQKCNSRFGFVKFRNHDELVAAQKSVSGKLLNGKQIKIEICSLNGPDNVDKSKWTEPLQRKLSDFDMRSLHVLHLPRATTRFDLAQVFPKAVGIRMPTYDDGSCRGYCTLTYHSRHIALKDFELRHGTFIHGESIYVMFLLKNLKKISMRNAKRHTSDIYQMDVDSTSLPHKEKCAKAIVDHPIPMSIDSFDPEFKVAKSPATSGKPVKKKSKVATVQRDIPDPLINKKYQLKEKSVKRKSSSTSIFDSLFQSSTGANDKKQKKKTKILENLFELTINTTVLMAQTNVDHAETESSMEKSLIRVILERYKQNGVVGRPVNNSRVKMVVQYGLQMIQLLGLDENKQVLRTNCWAVYRWSDSLLKWNASQYGGIKELRIFPHQIWTPDIKLYNFADERLQEFREGRLVVDSSGNILWIQQALFRSTCQVEITYFPFDSQLRSVKRYRVREHLIGSTKHERYYPVLRYLIRIYRNPSFHLFILIVPCLLLSLLSLVVFWLPPDSAAKMMLGIFFCLNMVMVTLSIFMATWVVNLFYKGNEGQAVPFWIRRFIIDGLGRMLGIRQIIPLIDKSQRLDPKMSSLNISINETNSIQMNYHDNYSMINDDDNNQINNFSNKKQLNHNIHLINEIASNHINEMKHNELKQYSYHIKEFLQHINIKQIKSSHKNSLGTEWRILALIIDRLFFIIYLITLITIAGIVILKTDLPDTTLQLINRNVVDLQ</sequence>
<dbReference type="STRING" id="6184.A0A430QM76"/>
<evidence type="ECO:0000256" key="10">
    <source>
        <dbReference type="ARBA" id="ARBA00023180"/>
    </source>
</evidence>
<keyword evidence="8" id="KW-1015">Disulfide bond</keyword>
<evidence type="ECO:0000256" key="13">
    <source>
        <dbReference type="ARBA" id="ARBA00034099"/>
    </source>
</evidence>
<keyword evidence="2" id="KW-1003">Cell membrane</keyword>
<organism evidence="17 18">
    <name type="scientific">Schistosoma bovis</name>
    <name type="common">Blood fluke</name>
    <dbReference type="NCBI Taxonomy" id="6184"/>
    <lineage>
        <taxon>Eukaryota</taxon>
        <taxon>Metazoa</taxon>
        <taxon>Spiralia</taxon>
        <taxon>Lophotrochozoa</taxon>
        <taxon>Platyhelminthes</taxon>
        <taxon>Trematoda</taxon>
        <taxon>Digenea</taxon>
        <taxon>Strigeidida</taxon>
        <taxon>Schistosomatoidea</taxon>
        <taxon>Schistosomatidae</taxon>
        <taxon>Schistosoma</taxon>
    </lineage>
</organism>
<dbReference type="SMART" id="SM00360">
    <property type="entry name" value="RRM"/>
    <property type="match status" value="2"/>
</dbReference>
<keyword evidence="5" id="KW-0770">Synapse</keyword>
<keyword evidence="7 15" id="KW-0472">Membrane</keyword>
<keyword evidence="4 15" id="KW-1133">Transmembrane helix</keyword>
<feature type="transmembrane region" description="Helical" evidence="15">
    <location>
        <begin position="818"/>
        <end position="836"/>
    </location>
</feature>
<evidence type="ECO:0000256" key="1">
    <source>
        <dbReference type="ARBA" id="ARBA00022448"/>
    </source>
</evidence>
<evidence type="ECO:0000256" key="12">
    <source>
        <dbReference type="ARBA" id="ARBA00023303"/>
    </source>
</evidence>
<evidence type="ECO:0000256" key="5">
    <source>
        <dbReference type="ARBA" id="ARBA00023018"/>
    </source>
</evidence>
<name>A0A430QM76_SCHBO</name>
<evidence type="ECO:0000256" key="3">
    <source>
        <dbReference type="ARBA" id="ARBA00022692"/>
    </source>
</evidence>
<dbReference type="PANTHER" id="PTHR18945">
    <property type="entry name" value="NEUROTRANSMITTER GATED ION CHANNEL"/>
    <property type="match status" value="1"/>
</dbReference>
<evidence type="ECO:0000256" key="7">
    <source>
        <dbReference type="ARBA" id="ARBA00023136"/>
    </source>
</evidence>
<dbReference type="InterPro" id="IPR000504">
    <property type="entry name" value="RRM_dom"/>
</dbReference>
<dbReference type="AlphaFoldDB" id="A0A430QM76"/>
<dbReference type="SUPFAM" id="SSF90112">
    <property type="entry name" value="Neurotransmitter-gated ion-channel transmembrane pore"/>
    <property type="match status" value="1"/>
</dbReference>
<dbReference type="InterPro" id="IPR038050">
    <property type="entry name" value="Neuro_actylchol_rec"/>
</dbReference>
<keyword evidence="11" id="KW-1071">Ligand-gated ion channel</keyword>
<dbReference type="Pfam" id="PF00076">
    <property type="entry name" value="RRM_1"/>
    <property type="match status" value="1"/>
</dbReference>
<keyword evidence="10" id="KW-0325">Glycoprotein</keyword>
<feature type="domain" description="RRM" evidence="16">
    <location>
        <begin position="109"/>
        <end position="180"/>
    </location>
</feature>
<comment type="caution">
    <text evidence="17">The sequence shown here is derived from an EMBL/GenBank/DDBJ whole genome shotgun (WGS) entry which is preliminary data.</text>
</comment>
<dbReference type="Gene3D" id="1.20.58.390">
    <property type="entry name" value="Neurotransmitter-gated ion-channel transmembrane domain"/>
    <property type="match status" value="1"/>
</dbReference>
<dbReference type="EMBL" id="QMKO01001554">
    <property type="protein sequence ID" value="RTG88761.1"/>
    <property type="molecule type" value="Genomic_DNA"/>
</dbReference>
<evidence type="ECO:0000313" key="17">
    <source>
        <dbReference type="EMBL" id="RTG88761.1"/>
    </source>
</evidence>
<dbReference type="InterPro" id="IPR002394">
    <property type="entry name" value="Nicotinic_acetylcholine_rcpt"/>
</dbReference>